<keyword evidence="3" id="KW-1185">Reference proteome</keyword>
<evidence type="ECO:0000313" key="2">
    <source>
        <dbReference type="EMBL" id="TNN50341.1"/>
    </source>
</evidence>
<proteinExistence type="predicted"/>
<reference evidence="2 3" key="1">
    <citation type="submission" date="2019-03" db="EMBL/GenBank/DDBJ databases">
        <title>First draft genome of Liparis tanakae, snailfish: a comprehensive survey of snailfish specific genes.</title>
        <authorList>
            <person name="Kim W."/>
            <person name="Song I."/>
            <person name="Jeong J.-H."/>
            <person name="Kim D."/>
            <person name="Kim S."/>
            <person name="Ryu S."/>
            <person name="Song J.Y."/>
            <person name="Lee S.K."/>
        </authorList>
    </citation>
    <scope>NUCLEOTIDE SEQUENCE [LARGE SCALE GENOMIC DNA]</scope>
    <source>
        <tissue evidence="2">Muscle</tissue>
    </source>
</reference>
<evidence type="ECO:0000313" key="3">
    <source>
        <dbReference type="Proteomes" id="UP000314294"/>
    </source>
</evidence>
<evidence type="ECO:0000256" key="1">
    <source>
        <dbReference type="SAM" id="MobiDB-lite"/>
    </source>
</evidence>
<dbReference type="Proteomes" id="UP000314294">
    <property type="component" value="Unassembled WGS sequence"/>
</dbReference>
<dbReference type="AlphaFoldDB" id="A0A4Z2GAU5"/>
<sequence length="93" mass="9899">MMQPPRSTVILQPQPRSGVSWFIPKLCPSSWAKVTAAPRGFSEWSCNGETGHVRHGFSCQSITPADPITAAAGRDGSRGGSGKPALNDSLLHR</sequence>
<feature type="region of interest" description="Disordered" evidence="1">
    <location>
        <begin position="67"/>
        <end position="93"/>
    </location>
</feature>
<dbReference type="EMBL" id="SRLO01000621">
    <property type="protein sequence ID" value="TNN50341.1"/>
    <property type="molecule type" value="Genomic_DNA"/>
</dbReference>
<comment type="caution">
    <text evidence="2">The sequence shown here is derived from an EMBL/GenBank/DDBJ whole genome shotgun (WGS) entry which is preliminary data.</text>
</comment>
<gene>
    <name evidence="2" type="ORF">EYF80_039469</name>
</gene>
<protein>
    <submittedName>
        <fullName evidence="2">Uncharacterized protein</fullName>
    </submittedName>
</protein>
<accession>A0A4Z2GAU5</accession>
<name>A0A4Z2GAU5_9TELE</name>
<organism evidence="2 3">
    <name type="scientific">Liparis tanakae</name>
    <name type="common">Tanaka's snailfish</name>
    <dbReference type="NCBI Taxonomy" id="230148"/>
    <lineage>
        <taxon>Eukaryota</taxon>
        <taxon>Metazoa</taxon>
        <taxon>Chordata</taxon>
        <taxon>Craniata</taxon>
        <taxon>Vertebrata</taxon>
        <taxon>Euteleostomi</taxon>
        <taxon>Actinopterygii</taxon>
        <taxon>Neopterygii</taxon>
        <taxon>Teleostei</taxon>
        <taxon>Neoteleostei</taxon>
        <taxon>Acanthomorphata</taxon>
        <taxon>Eupercaria</taxon>
        <taxon>Perciformes</taxon>
        <taxon>Cottioidei</taxon>
        <taxon>Cottales</taxon>
        <taxon>Liparidae</taxon>
        <taxon>Liparis</taxon>
    </lineage>
</organism>